<organism evidence="1">
    <name type="scientific">marine metagenome</name>
    <dbReference type="NCBI Taxonomy" id="408172"/>
    <lineage>
        <taxon>unclassified sequences</taxon>
        <taxon>metagenomes</taxon>
        <taxon>ecological metagenomes</taxon>
    </lineage>
</organism>
<gene>
    <name evidence="1" type="ORF">METZ01_LOCUS294453</name>
</gene>
<proteinExistence type="predicted"/>
<dbReference type="AlphaFoldDB" id="A0A382LXW2"/>
<accession>A0A382LXW2</accession>
<reference evidence="1" key="1">
    <citation type="submission" date="2018-05" db="EMBL/GenBank/DDBJ databases">
        <authorList>
            <person name="Lanie J.A."/>
            <person name="Ng W.-L."/>
            <person name="Kazmierczak K.M."/>
            <person name="Andrzejewski T.M."/>
            <person name="Davidsen T.M."/>
            <person name="Wayne K.J."/>
            <person name="Tettelin H."/>
            <person name="Glass J.I."/>
            <person name="Rusch D."/>
            <person name="Podicherti R."/>
            <person name="Tsui H.-C.T."/>
            <person name="Winkler M.E."/>
        </authorList>
    </citation>
    <scope>NUCLEOTIDE SEQUENCE</scope>
</reference>
<name>A0A382LXW2_9ZZZZ</name>
<evidence type="ECO:0000313" key="1">
    <source>
        <dbReference type="EMBL" id="SVC41599.1"/>
    </source>
</evidence>
<evidence type="ECO:0008006" key="2">
    <source>
        <dbReference type="Google" id="ProtNLM"/>
    </source>
</evidence>
<dbReference type="EMBL" id="UINC01090020">
    <property type="protein sequence ID" value="SVC41599.1"/>
    <property type="molecule type" value="Genomic_DNA"/>
</dbReference>
<protein>
    <recommendedName>
        <fullName evidence="2">Nucleotide-diphospho-sugar transferase domain-containing protein</fullName>
    </recommendedName>
</protein>
<sequence length="287" mass="34154">MSKGYIVIAQNNSTTDYLEQAYALALNLKLTQSEVNNLTVCVDSETKKLIKAKHKKVFDHIVDIPWQDDAKDVEWKINNKWKYYYMTRYDETVILDTDMIFPTDVSYWWDIMSQNDVWSTINVRTYRGEIVTSNYYRDYFIANNLPNIYTAYFYFKKSELAGELFAMVEIIFQHWQRMYYKYMPKGKPDWLSGDVAFALAMQILGIEHLCTKKNIDSMPSFVHMKSHIQNIPYSEIDNVWTKTLPTYYKSYNNFKIGNFQQSYPFHYTESDWLTTEKIKQMEDALGK</sequence>